<evidence type="ECO:0000313" key="2">
    <source>
        <dbReference type="Proteomes" id="UP000556026"/>
    </source>
</evidence>
<accession>A0A6V8MKS3</accession>
<dbReference type="AlphaFoldDB" id="A0A6V8MKS3"/>
<evidence type="ECO:0000313" key="1">
    <source>
        <dbReference type="EMBL" id="GFO60239.1"/>
    </source>
</evidence>
<keyword evidence="2" id="KW-1185">Reference proteome</keyword>
<dbReference type="Gene3D" id="1.20.120.330">
    <property type="entry name" value="Nucleotidyltransferases domain 2"/>
    <property type="match status" value="1"/>
</dbReference>
<evidence type="ECO:0008006" key="3">
    <source>
        <dbReference type="Google" id="ProtNLM"/>
    </source>
</evidence>
<dbReference type="InterPro" id="IPR010235">
    <property type="entry name" value="HepT"/>
</dbReference>
<comment type="caution">
    <text evidence="1">The sequence shown here is derived from an EMBL/GenBank/DDBJ whole genome shotgun (WGS) entry which is preliminary data.</text>
</comment>
<reference evidence="2" key="1">
    <citation type="submission" date="2020-06" db="EMBL/GenBank/DDBJ databases">
        <title>Draft genomic sequence of Geomonas sp. Red330.</title>
        <authorList>
            <person name="Itoh H."/>
            <person name="Zhenxing X."/>
            <person name="Ushijima N."/>
            <person name="Masuda Y."/>
            <person name="Shiratori Y."/>
            <person name="Senoo K."/>
        </authorList>
    </citation>
    <scope>NUCLEOTIDE SEQUENCE [LARGE SCALE GENOMIC DNA]</scope>
    <source>
        <strain evidence="2">Red330</strain>
    </source>
</reference>
<proteinExistence type="predicted"/>
<organism evidence="1 2">
    <name type="scientific">Geomonas silvestris</name>
    <dbReference type="NCBI Taxonomy" id="2740184"/>
    <lineage>
        <taxon>Bacteria</taxon>
        <taxon>Pseudomonadati</taxon>
        <taxon>Thermodesulfobacteriota</taxon>
        <taxon>Desulfuromonadia</taxon>
        <taxon>Geobacterales</taxon>
        <taxon>Geobacteraceae</taxon>
        <taxon>Geomonas</taxon>
    </lineage>
</organism>
<dbReference type="Pfam" id="PF08780">
    <property type="entry name" value="NTase_sub_bind"/>
    <property type="match status" value="1"/>
</dbReference>
<sequence length="84" mass="9432">MAVGLQAAQVEHANDLLRDGVFQRYKYTYELSWKMLKRYLEMTLPPPEEVDGTSFQTLIRTGSEQGCSFPVGTSGSIIGRLAYL</sequence>
<dbReference type="SUPFAM" id="SSF81593">
    <property type="entry name" value="Nucleotidyltransferase substrate binding subunit/domain"/>
    <property type="match status" value="1"/>
</dbReference>
<protein>
    <recommendedName>
        <fullName evidence="3">Nucleotidyltransferase</fullName>
    </recommendedName>
</protein>
<dbReference type="Proteomes" id="UP000556026">
    <property type="component" value="Unassembled WGS sequence"/>
</dbReference>
<dbReference type="EMBL" id="BLXX01000007">
    <property type="protein sequence ID" value="GFO60239.1"/>
    <property type="molecule type" value="Genomic_DNA"/>
</dbReference>
<name>A0A6V8MKS3_9BACT</name>
<gene>
    <name evidence="1" type="ORF">GMST_25640</name>
</gene>